<dbReference type="PANTHER" id="PTHR31945:SF26">
    <property type="entry name" value="TRANSCRIPTION FACTOR BHLH35"/>
    <property type="match status" value="1"/>
</dbReference>
<feature type="compositionally biased region" description="Acidic residues" evidence="5">
    <location>
        <begin position="202"/>
        <end position="215"/>
    </location>
</feature>
<dbReference type="GO" id="GO:0043565">
    <property type="term" value="F:sequence-specific DNA binding"/>
    <property type="evidence" value="ECO:0007669"/>
    <property type="project" value="TreeGrafter"/>
</dbReference>
<evidence type="ECO:0000256" key="5">
    <source>
        <dbReference type="SAM" id="MobiDB-lite"/>
    </source>
</evidence>
<dbReference type="SMART" id="SM00353">
    <property type="entry name" value="HLH"/>
    <property type="match status" value="1"/>
</dbReference>
<keyword evidence="3" id="KW-0804">Transcription</keyword>
<name>A0AAD4TGS6_9MAGN</name>
<comment type="subcellular location">
    <subcellularLocation>
        <location evidence="1">Nucleus</location>
    </subcellularLocation>
</comment>
<dbReference type="Proteomes" id="UP001202328">
    <property type="component" value="Unassembled WGS sequence"/>
</dbReference>
<keyword evidence="8" id="KW-1185">Reference proteome</keyword>
<dbReference type="InterPro" id="IPR011598">
    <property type="entry name" value="bHLH_dom"/>
</dbReference>
<comment type="caution">
    <text evidence="7">The sequence shown here is derived from an EMBL/GenBank/DDBJ whole genome shotgun (WGS) entry which is preliminary data.</text>
</comment>
<dbReference type="InterPro" id="IPR036638">
    <property type="entry name" value="HLH_DNA-bd_sf"/>
</dbReference>
<evidence type="ECO:0000256" key="1">
    <source>
        <dbReference type="ARBA" id="ARBA00004123"/>
    </source>
</evidence>
<dbReference type="GO" id="GO:0003700">
    <property type="term" value="F:DNA-binding transcription factor activity"/>
    <property type="evidence" value="ECO:0007669"/>
    <property type="project" value="TreeGrafter"/>
</dbReference>
<keyword evidence="2" id="KW-0805">Transcription regulation</keyword>
<dbReference type="SUPFAM" id="SSF47459">
    <property type="entry name" value="HLH, helix-loop-helix DNA-binding domain"/>
    <property type="match status" value="1"/>
</dbReference>
<sequence>MDELFEELVGYLMQEDEANIQENTNHEAHNSITDGIDDDNLMTVAMMDSFNINVDNNQQDGECYNPHMDLHCTVDDYDYQLDALLYDDCLADLPLLDAISGNFQEDCVTGIPSGDRIQCDRLLPDVTDTSLETCDIDQYFNLMESSTMQQKTDTDVCCEPHQTQSSSPAIPDHQPHQQQQVEEEKRQQELGTQALIAPADDRNEEDMEEEEEEDVLLANEATADDEDIGDDVDTTSKNLRSERNRRKRLNQQYLTLRSIVPNITKMDKRTVLVDALAYLQDIVHQTQIEIENQNKVISSLNNSSLAKEKTINLPLHHHNEDVVPAAEKNVLDVSGNDGQVQPLFHTLLVEPPGPPPFERRAIFPAIMQMETGKLDEERYVLTIVFNKALGTMGLVQRSVEMLKGFESINVALSTYDEHHMQSSNFIRVKKIKGSLLQTNEEDLLNRAKESVKQLGLLFLRFVSSTDDL</sequence>
<evidence type="ECO:0000313" key="8">
    <source>
        <dbReference type="Proteomes" id="UP001202328"/>
    </source>
</evidence>
<accession>A0AAD4TGS6</accession>
<feature type="compositionally biased region" description="Acidic residues" evidence="5">
    <location>
        <begin position="222"/>
        <end position="233"/>
    </location>
</feature>
<evidence type="ECO:0000256" key="3">
    <source>
        <dbReference type="ARBA" id="ARBA00023163"/>
    </source>
</evidence>
<feature type="domain" description="BHLH" evidence="6">
    <location>
        <begin position="233"/>
        <end position="282"/>
    </location>
</feature>
<evidence type="ECO:0000256" key="2">
    <source>
        <dbReference type="ARBA" id="ARBA00023015"/>
    </source>
</evidence>
<dbReference type="EMBL" id="JAJJMB010001716">
    <property type="protein sequence ID" value="KAI3955725.1"/>
    <property type="molecule type" value="Genomic_DNA"/>
</dbReference>
<organism evidence="7 8">
    <name type="scientific">Papaver atlanticum</name>
    <dbReference type="NCBI Taxonomy" id="357466"/>
    <lineage>
        <taxon>Eukaryota</taxon>
        <taxon>Viridiplantae</taxon>
        <taxon>Streptophyta</taxon>
        <taxon>Embryophyta</taxon>
        <taxon>Tracheophyta</taxon>
        <taxon>Spermatophyta</taxon>
        <taxon>Magnoliopsida</taxon>
        <taxon>Ranunculales</taxon>
        <taxon>Papaveraceae</taxon>
        <taxon>Papaveroideae</taxon>
        <taxon>Papaver</taxon>
    </lineage>
</organism>
<dbReference type="GO" id="GO:0046983">
    <property type="term" value="F:protein dimerization activity"/>
    <property type="evidence" value="ECO:0007669"/>
    <property type="project" value="InterPro"/>
</dbReference>
<evidence type="ECO:0000313" key="7">
    <source>
        <dbReference type="EMBL" id="KAI3955725.1"/>
    </source>
</evidence>
<protein>
    <recommendedName>
        <fullName evidence="6">BHLH domain-containing protein</fullName>
    </recommendedName>
</protein>
<gene>
    <name evidence="7" type="ORF">MKW98_006085</name>
</gene>
<dbReference type="GO" id="GO:0005634">
    <property type="term" value="C:nucleus"/>
    <property type="evidence" value="ECO:0007669"/>
    <property type="project" value="UniProtKB-SubCell"/>
</dbReference>
<evidence type="ECO:0000259" key="6">
    <source>
        <dbReference type="PROSITE" id="PS50888"/>
    </source>
</evidence>
<keyword evidence="4" id="KW-0539">Nucleus</keyword>
<reference evidence="7" key="1">
    <citation type="submission" date="2022-04" db="EMBL/GenBank/DDBJ databases">
        <title>A functionally conserved STORR gene fusion in Papaver species that diverged 16.8 million years ago.</title>
        <authorList>
            <person name="Catania T."/>
        </authorList>
    </citation>
    <scope>NUCLEOTIDE SEQUENCE</scope>
    <source>
        <strain evidence="7">S-188037</strain>
    </source>
</reference>
<feature type="region of interest" description="Disordered" evidence="5">
    <location>
        <begin position="153"/>
        <end position="244"/>
    </location>
</feature>
<proteinExistence type="predicted"/>
<dbReference type="InterPro" id="IPR051358">
    <property type="entry name" value="TF_AMS/ICE1/BHLH6-like"/>
</dbReference>
<dbReference type="PANTHER" id="PTHR31945">
    <property type="entry name" value="TRANSCRIPTION FACTOR SCREAM2-RELATED"/>
    <property type="match status" value="1"/>
</dbReference>
<dbReference type="PROSITE" id="PS50888">
    <property type="entry name" value="BHLH"/>
    <property type="match status" value="1"/>
</dbReference>
<dbReference type="Gene3D" id="4.10.280.10">
    <property type="entry name" value="Helix-loop-helix DNA-binding domain"/>
    <property type="match status" value="1"/>
</dbReference>
<dbReference type="AlphaFoldDB" id="A0AAD4TGS6"/>
<dbReference type="Pfam" id="PF00010">
    <property type="entry name" value="HLH"/>
    <property type="match status" value="1"/>
</dbReference>
<evidence type="ECO:0000256" key="4">
    <source>
        <dbReference type="ARBA" id="ARBA00023242"/>
    </source>
</evidence>